<dbReference type="Gene3D" id="3.40.220.10">
    <property type="entry name" value="Leucine Aminopeptidase, subunit E, domain 1"/>
    <property type="match status" value="1"/>
</dbReference>
<feature type="region of interest" description="Disordered" evidence="1">
    <location>
        <begin position="1"/>
        <end position="95"/>
    </location>
</feature>
<gene>
    <name evidence="4" type="primary">LOC112684964</name>
</gene>
<dbReference type="Proteomes" id="UP000694846">
    <property type="component" value="Unplaced"/>
</dbReference>
<dbReference type="GeneID" id="112684964"/>
<dbReference type="AlphaFoldDB" id="A0A8B8FNH8"/>
<name>A0A8B8FNH8_9HEMI</name>
<dbReference type="Pfam" id="PF01661">
    <property type="entry name" value="Macro"/>
    <property type="match status" value="1"/>
</dbReference>
<dbReference type="OrthoDB" id="6598519at2759"/>
<feature type="domain" description="Macro" evidence="2">
    <location>
        <begin position="110"/>
        <end position="278"/>
    </location>
</feature>
<dbReference type="InterPro" id="IPR043472">
    <property type="entry name" value="Macro_dom-like"/>
</dbReference>
<feature type="compositionally biased region" description="Polar residues" evidence="1">
    <location>
        <begin position="65"/>
        <end position="75"/>
    </location>
</feature>
<dbReference type="RefSeq" id="XP_025412494.1">
    <property type="nucleotide sequence ID" value="XM_025556709.1"/>
</dbReference>
<evidence type="ECO:0000256" key="1">
    <source>
        <dbReference type="SAM" id="MobiDB-lite"/>
    </source>
</evidence>
<protein>
    <submittedName>
        <fullName evidence="4">Uncharacterized protein LOC112684964</fullName>
    </submittedName>
</protein>
<dbReference type="InterPro" id="IPR002589">
    <property type="entry name" value="Macro_dom"/>
</dbReference>
<feature type="compositionally biased region" description="Basic residues" evidence="1">
    <location>
        <begin position="465"/>
        <end position="480"/>
    </location>
</feature>
<accession>A0A8B8FNH8</accession>
<proteinExistence type="predicted"/>
<dbReference type="PANTHER" id="PTHR12521">
    <property type="entry name" value="PROTEIN C6ORF130"/>
    <property type="match status" value="1"/>
</dbReference>
<dbReference type="PROSITE" id="PS51154">
    <property type="entry name" value="MACRO"/>
    <property type="match status" value="1"/>
</dbReference>
<evidence type="ECO:0000259" key="2">
    <source>
        <dbReference type="PROSITE" id="PS51154"/>
    </source>
</evidence>
<feature type="region of interest" description="Disordered" evidence="1">
    <location>
        <begin position="449"/>
        <end position="480"/>
    </location>
</feature>
<reference evidence="4" key="1">
    <citation type="submission" date="2025-08" db="UniProtKB">
        <authorList>
            <consortium name="RefSeq"/>
        </authorList>
    </citation>
    <scope>IDENTIFICATION</scope>
    <source>
        <tissue evidence="4">Whole body</tissue>
    </source>
</reference>
<evidence type="ECO:0000313" key="3">
    <source>
        <dbReference type="Proteomes" id="UP000694846"/>
    </source>
</evidence>
<dbReference type="PANTHER" id="PTHR12521:SF0">
    <property type="entry name" value="ADP-RIBOSE GLYCOHYDROLASE OARD1"/>
    <property type="match status" value="1"/>
</dbReference>
<dbReference type="GO" id="GO:0140291">
    <property type="term" value="P:peptidyl-glutamate ADP-deribosylation"/>
    <property type="evidence" value="ECO:0007669"/>
    <property type="project" value="TreeGrafter"/>
</dbReference>
<sequence>MDEDHPYHQNEEIPLSNMKNNHERKKNPTEGITESKTLLKDGANVNKINDSKPKKKGKKNRKNNLSLNEQGQVISDGQKEKRDEPKTSIGTESQVNVPSEVMVKETTNMKQETCTEKPVIGYLREIDENLFNLSGDVCLAHCVAEDLRMGDGIAMEFKRYFGGIGQLFDQNLTVGNVGVVFNNRNETAFYLVTKKYSGGKSTMQSLSEALKSLLQKMKEMKLSKLGIPKIGCGWDGLNWDEVKALIANIFAGSRISITVCVPSKIYNRIPPPQLKTFITPKELLETKAMSDILLFIDIEQLKKNNWTNDLVDKVNVKYPSFKERLLRDIRINQLSPGDVTSYFINKERINCLFISPTAYYSSLEKGFTNMKKYIRSYRHFVFQSGPIKSADNFKHISRMVSIMRSIIYSSELWLCGDKDLTKETEVYDTYCRNIINEMKLASRQVTVNNRSKAEDWKQNNTPSNNRKRKNALPRKNMQRR</sequence>
<dbReference type="SUPFAM" id="SSF52949">
    <property type="entry name" value="Macro domain-like"/>
    <property type="match status" value="1"/>
</dbReference>
<keyword evidence="3" id="KW-1185">Reference proteome</keyword>
<organism evidence="3 4">
    <name type="scientific">Sipha flava</name>
    <name type="common">yellow sugarcane aphid</name>
    <dbReference type="NCBI Taxonomy" id="143950"/>
    <lineage>
        <taxon>Eukaryota</taxon>
        <taxon>Metazoa</taxon>
        <taxon>Ecdysozoa</taxon>
        <taxon>Arthropoda</taxon>
        <taxon>Hexapoda</taxon>
        <taxon>Insecta</taxon>
        <taxon>Pterygota</taxon>
        <taxon>Neoptera</taxon>
        <taxon>Paraneoptera</taxon>
        <taxon>Hemiptera</taxon>
        <taxon>Sternorrhyncha</taxon>
        <taxon>Aphidomorpha</taxon>
        <taxon>Aphidoidea</taxon>
        <taxon>Aphididae</taxon>
        <taxon>Sipha</taxon>
    </lineage>
</organism>
<dbReference type="InterPro" id="IPR050892">
    <property type="entry name" value="ADP-ribose_metab_enzymes"/>
</dbReference>
<dbReference type="CDD" id="cd02901">
    <property type="entry name" value="Macro_Poa1p-like"/>
    <property type="match status" value="1"/>
</dbReference>
<evidence type="ECO:0000313" key="4">
    <source>
        <dbReference type="RefSeq" id="XP_025412494.1"/>
    </source>
</evidence>
<feature type="compositionally biased region" description="Basic and acidic residues" evidence="1">
    <location>
        <begin position="1"/>
        <end position="11"/>
    </location>
</feature>
<feature type="compositionally biased region" description="Basic residues" evidence="1">
    <location>
        <begin position="53"/>
        <end position="62"/>
    </location>
</feature>
<feature type="compositionally biased region" description="Basic and acidic residues" evidence="1">
    <location>
        <begin position="77"/>
        <end position="86"/>
    </location>
</feature>